<keyword evidence="3" id="KW-0853">WD repeat</keyword>
<dbReference type="InterPro" id="IPR032401">
    <property type="entry name" value="EDC4_WD40"/>
</dbReference>
<name>A0A0N5AIC1_9BILA</name>
<dbReference type="Pfam" id="PF16529">
    <property type="entry name" value="Ge1_WD40"/>
    <property type="match status" value="1"/>
</dbReference>
<dbReference type="GO" id="GO:0031087">
    <property type="term" value="P:deadenylation-independent decapping of nuclear-transcribed mRNA"/>
    <property type="evidence" value="ECO:0007669"/>
    <property type="project" value="InterPro"/>
</dbReference>
<dbReference type="SUPFAM" id="SSF50960">
    <property type="entry name" value="TolB, C-terminal domain"/>
    <property type="match status" value="1"/>
</dbReference>
<dbReference type="STRING" id="451379.A0A0N5AIC1"/>
<evidence type="ECO:0000313" key="9">
    <source>
        <dbReference type="Proteomes" id="UP000046393"/>
    </source>
</evidence>
<sequence length="773" mass="87336">MSVLNTSEGIVRFNVGKNVIVTIEGGGGLESRERDSSRVHTHVLSEYKWNNEEGYVGRVLAVHGNLIAYRLFNDSTGESVRILDKESGNRHLIKGFMYPTADLQWASHAPLLAVLDHNANLYVYHVASNCVVSKYLNVMRPEHAVPPDVIPKLTWCPFIPESEEPHELIHMVAGNVVELITLNAIKIELENEEEVRIERLDGIPESLIRLPKEDMISDARLVCMSPDATAVAVVQDSPSTGVRWGLVSFFIISPEGARFAHRWQPRSTWPIHDLIFLDNTDVNSETAEQFWKYAVVAIEGGRCLELYESENWRCIGRLCFESVDVLPTFSVSIDPSARFLFLADYGAANVYCVEMTYSSGVPRFAACTQISFCHPLVYIVPYSVITNEWSHEAVLDASLFDEELSLPTVNAWLIALSQRSLLELEFYLDSANVEGDIKKTDCKVSVAGDINNTGNEMEDMEKISHKLDKEEELMEAMNKKLEKVLQQMELQSQEAEKQRREDQAKIEGLIQQLKDEMSLRDERLLLKFSSVIFDNRSATVEAIQNSIDTKMDSFIEKLQIQSKEADEANLKAINEELAKNIRGSMMSVVVPALESVCSSLFQQLTETFRTGLEQFLRQIRNVQLETVKASGSMIGNSSNADGPTLIQLIENDQISTAFERALSQKDLTSLMFVCNKVDPDTLFRDEQALPQTVLLCILKKLGGKLESETDLKFRYIENSLMALNLKDPTTAANYRPILEFLQEAFSNFMNKDSNSTYKRQTRIILQLIVNMLR</sequence>
<reference evidence="10" key="1">
    <citation type="submission" date="2017-02" db="UniProtKB">
        <authorList>
            <consortium name="WormBaseParasite"/>
        </authorList>
    </citation>
    <scope>IDENTIFICATION</scope>
</reference>
<dbReference type="PANTHER" id="PTHR15598">
    <property type="entry name" value="ENHANCER OF MRNA-DECAPPING PROTEIN 4"/>
    <property type="match status" value="1"/>
</dbReference>
<dbReference type="InterPro" id="IPR045152">
    <property type="entry name" value="EDC4-like"/>
</dbReference>
<dbReference type="InterPro" id="IPR049404">
    <property type="entry name" value="EDC4_C"/>
</dbReference>
<evidence type="ECO:0000256" key="4">
    <source>
        <dbReference type="ARBA" id="ARBA00022737"/>
    </source>
</evidence>
<organism evidence="9 10">
    <name type="scientific">Syphacia muris</name>
    <dbReference type="NCBI Taxonomy" id="451379"/>
    <lineage>
        <taxon>Eukaryota</taxon>
        <taxon>Metazoa</taxon>
        <taxon>Ecdysozoa</taxon>
        <taxon>Nematoda</taxon>
        <taxon>Chromadorea</taxon>
        <taxon>Rhabditida</taxon>
        <taxon>Spirurina</taxon>
        <taxon>Oxyuridomorpha</taxon>
        <taxon>Oxyuroidea</taxon>
        <taxon>Oxyuridae</taxon>
        <taxon>Syphacia</taxon>
    </lineage>
</organism>
<keyword evidence="2" id="KW-0963">Cytoplasm</keyword>
<feature type="domain" description="Enhancer of mRNA-decapping protein 4 WD40 repeat region" evidence="7">
    <location>
        <begin position="36"/>
        <end position="357"/>
    </location>
</feature>
<proteinExistence type="predicted"/>
<keyword evidence="9" id="KW-1185">Reference proteome</keyword>
<evidence type="ECO:0000256" key="6">
    <source>
        <dbReference type="SAM" id="Coils"/>
    </source>
</evidence>
<keyword evidence="4" id="KW-0677">Repeat</keyword>
<dbReference type="Proteomes" id="UP000046393">
    <property type="component" value="Unplaced"/>
</dbReference>
<dbReference type="Gene3D" id="6.10.140.270">
    <property type="match status" value="1"/>
</dbReference>
<dbReference type="WBParaSite" id="SMUV_0000416401-mRNA-1">
    <property type="protein sequence ID" value="SMUV_0000416401-mRNA-1"/>
    <property type="gene ID" value="SMUV_0000416401"/>
</dbReference>
<dbReference type="AlphaFoldDB" id="A0A0N5AIC1"/>
<evidence type="ECO:0000259" key="7">
    <source>
        <dbReference type="Pfam" id="PF16529"/>
    </source>
</evidence>
<dbReference type="Gene3D" id="1.10.220.100">
    <property type="entry name" value="conserved c-terminal region of ge- 1"/>
    <property type="match status" value="1"/>
</dbReference>
<evidence type="ECO:0000256" key="1">
    <source>
        <dbReference type="ARBA" id="ARBA00004496"/>
    </source>
</evidence>
<feature type="coiled-coil region" evidence="6">
    <location>
        <begin position="460"/>
        <end position="512"/>
    </location>
</feature>
<feature type="domain" description="Enhancer of mRNA-decapping protein 4 C-terminal" evidence="8">
    <location>
        <begin position="647"/>
        <end position="764"/>
    </location>
</feature>
<dbReference type="GO" id="GO:0000932">
    <property type="term" value="C:P-body"/>
    <property type="evidence" value="ECO:0007669"/>
    <property type="project" value="TreeGrafter"/>
</dbReference>
<keyword evidence="5 6" id="KW-0175">Coiled coil</keyword>
<evidence type="ECO:0000256" key="5">
    <source>
        <dbReference type="ARBA" id="ARBA00023054"/>
    </source>
</evidence>
<evidence type="ECO:0000259" key="8">
    <source>
        <dbReference type="Pfam" id="PF21289"/>
    </source>
</evidence>
<comment type="subcellular location">
    <subcellularLocation>
        <location evidence="1">Cytoplasm</location>
    </subcellularLocation>
</comment>
<evidence type="ECO:0000313" key="10">
    <source>
        <dbReference type="WBParaSite" id="SMUV_0000416401-mRNA-1"/>
    </source>
</evidence>
<evidence type="ECO:0000256" key="3">
    <source>
        <dbReference type="ARBA" id="ARBA00022574"/>
    </source>
</evidence>
<accession>A0A0N5AIC1</accession>
<evidence type="ECO:0000256" key="2">
    <source>
        <dbReference type="ARBA" id="ARBA00022490"/>
    </source>
</evidence>
<protein>
    <submittedName>
        <fullName evidence="10">Ge1_WD40 domain-containing protein</fullName>
    </submittedName>
</protein>
<dbReference type="PANTHER" id="PTHR15598:SF5">
    <property type="entry name" value="ENHANCER OF MRNA-DECAPPING PROTEIN 4"/>
    <property type="match status" value="1"/>
</dbReference>
<dbReference type="InterPro" id="IPR044938">
    <property type="entry name" value="EDC4_C_sf"/>
</dbReference>
<dbReference type="Pfam" id="PF21289">
    <property type="entry name" value="EDC4_C"/>
    <property type="match status" value="1"/>
</dbReference>